<evidence type="ECO:0000313" key="4">
    <source>
        <dbReference type="Proteomes" id="UP000434957"/>
    </source>
</evidence>
<sequence>MVSDVGTTLTVKTSAGVYSRRQGSLQSVRHIKIYGALAHRKTQHYSSRSPYASGTMSVRSTHCINQQITARKALQQYRRPLPSACPPVPNVISSTKKLASEDYADMITTHDHDDFASAGDDTDNDTTKVELREIDSLQRDLTCFRVGWANPSETVRIRSNVVWFGFVFADMDNVQRY</sequence>
<comment type="caution">
    <text evidence="2">The sequence shown here is derived from an EMBL/GenBank/DDBJ whole genome shotgun (WGS) entry which is preliminary data.</text>
</comment>
<evidence type="ECO:0000313" key="1">
    <source>
        <dbReference type="EMBL" id="KAE9038235.1"/>
    </source>
</evidence>
<reference evidence="2 4" key="1">
    <citation type="submission" date="2018-08" db="EMBL/GenBank/DDBJ databases">
        <title>Genomic investigation of the strawberry pathogen Phytophthora fragariae indicates pathogenicity is determined by transcriptional variation in three key races.</title>
        <authorList>
            <person name="Adams T.M."/>
            <person name="Armitage A.D."/>
            <person name="Sobczyk M.K."/>
            <person name="Bates H.J."/>
            <person name="Dunwell J.M."/>
            <person name="Nellist C.F."/>
            <person name="Harrison R.J."/>
        </authorList>
    </citation>
    <scope>NUCLEOTIDE SEQUENCE [LARGE SCALE GENOMIC DNA]</scope>
    <source>
        <strain evidence="1 3">SCRP249</strain>
        <strain evidence="2 4">SCRP333</strain>
    </source>
</reference>
<dbReference type="AlphaFoldDB" id="A0A6A4FXS5"/>
<dbReference type="Proteomes" id="UP000429607">
    <property type="component" value="Unassembled WGS sequence"/>
</dbReference>
<name>A0A6A4FXS5_9STRA</name>
<evidence type="ECO:0000313" key="2">
    <source>
        <dbReference type="EMBL" id="KAE9353045.1"/>
    </source>
</evidence>
<accession>A0A6A4FXS5</accession>
<dbReference type="EMBL" id="QXFV01000415">
    <property type="protein sequence ID" value="KAE9038235.1"/>
    <property type="molecule type" value="Genomic_DNA"/>
</dbReference>
<dbReference type="EMBL" id="QXFT01000149">
    <property type="protein sequence ID" value="KAE9353045.1"/>
    <property type="molecule type" value="Genomic_DNA"/>
</dbReference>
<keyword evidence="4" id="KW-1185">Reference proteome</keyword>
<dbReference type="Proteomes" id="UP000434957">
    <property type="component" value="Unassembled WGS sequence"/>
</dbReference>
<protein>
    <submittedName>
        <fullName evidence="2">Uncharacterized protein</fullName>
    </submittedName>
</protein>
<organism evidence="2 4">
    <name type="scientific">Phytophthora rubi</name>
    <dbReference type="NCBI Taxonomy" id="129364"/>
    <lineage>
        <taxon>Eukaryota</taxon>
        <taxon>Sar</taxon>
        <taxon>Stramenopiles</taxon>
        <taxon>Oomycota</taxon>
        <taxon>Peronosporomycetes</taxon>
        <taxon>Peronosporales</taxon>
        <taxon>Peronosporaceae</taxon>
        <taxon>Phytophthora</taxon>
    </lineage>
</organism>
<gene>
    <name evidence="1" type="ORF">PR001_g8038</name>
    <name evidence="2" type="ORF">PR003_g4074</name>
</gene>
<evidence type="ECO:0000313" key="3">
    <source>
        <dbReference type="Proteomes" id="UP000429607"/>
    </source>
</evidence>
<proteinExistence type="predicted"/>